<dbReference type="PANTHER" id="PTHR43023">
    <property type="entry name" value="PROTEIN TRIGALACTOSYLDIACYLGLYCEROL 3, CHLOROPLASTIC"/>
    <property type="match status" value="1"/>
</dbReference>
<dbReference type="STRING" id="1802583.A2311_06550"/>
<dbReference type="GO" id="GO:0016887">
    <property type="term" value="F:ATP hydrolysis activity"/>
    <property type="evidence" value="ECO:0007669"/>
    <property type="project" value="InterPro"/>
</dbReference>
<keyword evidence="3 5" id="KW-0067">ATP-binding</keyword>
<dbReference type="EMBL" id="MEUF01000090">
    <property type="protein sequence ID" value="OGC29441.1"/>
    <property type="molecule type" value="Genomic_DNA"/>
</dbReference>
<gene>
    <name evidence="5" type="ORF">A2311_06550</name>
</gene>
<evidence type="ECO:0000313" key="5">
    <source>
        <dbReference type="EMBL" id="OGC29441.1"/>
    </source>
</evidence>
<evidence type="ECO:0000313" key="6">
    <source>
        <dbReference type="Proteomes" id="UP000178951"/>
    </source>
</evidence>
<feature type="domain" description="ABC transporter" evidence="4">
    <location>
        <begin position="2"/>
        <end position="238"/>
    </location>
</feature>
<dbReference type="InterPro" id="IPR017871">
    <property type="entry name" value="ABC_transporter-like_CS"/>
</dbReference>
<evidence type="ECO:0000256" key="3">
    <source>
        <dbReference type="ARBA" id="ARBA00022840"/>
    </source>
</evidence>
<dbReference type="Pfam" id="PF00005">
    <property type="entry name" value="ABC_tran"/>
    <property type="match status" value="1"/>
</dbReference>
<protein>
    <submittedName>
        <fullName evidence="5">ABC transporter ATP-binding protein</fullName>
    </submittedName>
</protein>
<proteinExistence type="predicted"/>
<sequence length="242" mass="26881">MIDIKNLTKYFGNNKILENVNLLIPDGEFLAIIGPSGCGKSTLLKLLLRLEEPTKGKILVNNQDISRLSEEGLIKMRGRIGMVFQFGALFDSLNIFENIAFPLREHTKLSEKEISHKVREKLEMVELNGVEKSFPAELSGGMQKRVGIARALVSDPSIILYDEPTTGLDPITSVIIENLMIKLARELKSTCIVVTHVIQTVNRTASRVVMVHEANIIETGTPVQTMNSKNPIVKKFISGGRE</sequence>
<evidence type="ECO:0000256" key="1">
    <source>
        <dbReference type="ARBA" id="ARBA00022448"/>
    </source>
</evidence>
<dbReference type="SUPFAM" id="SSF52540">
    <property type="entry name" value="P-loop containing nucleoside triphosphate hydrolases"/>
    <property type="match status" value="1"/>
</dbReference>
<dbReference type="AlphaFoldDB" id="A0A1F4T9H4"/>
<dbReference type="InterPro" id="IPR027417">
    <property type="entry name" value="P-loop_NTPase"/>
</dbReference>
<comment type="caution">
    <text evidence="5">The sequence shown here is derived from an EMBL/GenBank/DDBJ whole genome shotgun (WGS) entry which is preliminary data.</text>
</comment>
<organism evidence="5 6">
    <name type="scientific">candidate division WOR-1 bacterium RIFOXYB2_FULL_48_7</name>
    <dbReference type="NCBI Taxonomy" id="1802583"/>
    <lineage>
        <taxon>Bacteria</taxon>
        <taxon>Bacillati</taxon>
        <taxon>Saganbacteria</taxon>
    </lineage>
</organism>
<keyword evidence="1" id="KW-0813">Transport</keyword>
<dbReference type="PROSITE" id="PS00211">
    <property type="entry name" value="ABC_TRANSPORTER_1"/>
    <property type="match status" value="1"/>
</dbReference>
<evidence type="ECO:0000256" key="2">
    <source>
        <dbReference type="ARBA" id="ARBA00022741"/>
    </source>
</evidence>
<dbReference type="PANTHER" id="PTHR43023:SF6">
    <property type="entry name" value="INTERMEMBRANE PHOSPHOLIPID TRANSPORT SYSTEM ATP-BINDING PROTEIN MLAF"/>
    <property type="match status" value="1"/>
</dbReference>
<dbReference type="GO" id="GO:0005524">
    <property type="term" value="F:ATP binding"/>
    <property type="evidence" value="ECO:0007669"/>
    <property type="project" value="UniProtKB-KW"/>
</dbReference>
<dbReference type="PROSITE" id="PS50893">
    <property type="entry name" value="ABC_TRANSPORTER_2"/>
    <property type="match status" value="1"/>
</dbReference>
<dbReference type="InterPro" id="IPR003439">
    <property type="entry name" value="ABC_transporter-like_ATP-bd"/>
</dbReference>
<evidence type="ECO:0000259" key="4">
    <source>
        <dbReference type="PROSITE" id="PS50893"/>
    </source>
</evidence>
<accession>A0A1F4T9H4</accession>
<dbReference type="Proteomes" id="UP000178951">
    <property type="component" value="Unassembled WGS sequence"/>
</dbReference>
<name>A0A1F4T9H4_UNCSA</name>
<dbReference type="SMART" id="SM00382">
    <property type="entry name" value="AAA"/>
    <property type="match status" value="1"/>
</dbReference>
<keyword evidence="2" id="KW-0547">Nucleotide-binding</keyword>
<dbReference type="CDD" id="cd03261">
    <property type="entry name" value="ABC_Org_Solvent_Resistant"/>
    <property type="match status" value="1"/>
</dbReference>
<dbReference type="Gene3D" id="3.40.50.300">
    <property type="entry name" value="P-loop containing nucleotide triphosphate hydrolases"/>
    <property type="match status" value="1"/>
</dbReference>
<dbReference type="InterPro" id="IPR003593">
    <property type="entry name" value="AAA+_ATPase"/>
</dbReference>
<reference evidence="5 6" key="1">
    <citation type="journal article" date="2016" name="Nat. Commun.">
        <title>Thousands of microbial genomes shed light on interconnected biogeochemical processes in an aquifer system.</title>
        <authorList>
            <person name="Anantharaman K."/>
            <person name="Brown C.T."/>
            <person name="Hug L.A."/>
            <person name="Sharon I."/>
            <person name="Castelle C.J."/>
            <person name="Probst A.J."/>
            <person name="Thomas B.C."/>
            <person name="Singh A."/>
            <person name="Wilkins M.J."/>
            <person name="Karaoz U."/>
            <person name="Brodie E.L."/>
            <person name="Williams K.H."/>
            <person name="Hubbard S.S."/>
            <person name="Banfield J.F."/>
        </authorList>
    </citation>
    <scope>NUCLEOTIDE SEQUENCE [LARGE SCALE GENOMIC DNA]</scope>
</reference>